<dbReference type="Proteomes" id="UP000070405">
    <property type="component" value="Unassembled WGS sequence"/>
</dbReference>
<dbReference type="EMBL" id="LHYA01000019">
    <property type="protein sequence ID" value="KXB03603.1"/>
    <property type="molecule type" value="Genomic_DNA"/>
</dbReference>
<evidence type="ECO:0000313" key="2">
    <source>
        <dbReference type="EMBL" id="KXB03603.1"/>
    </source>
</evidence>
<organism evidence="2 3">
    <name type="scientific">candidate division MSBL1 archaeon SCGC-AAA261G05</name>
    <dbReference type="NCBI Taxonomy" id="1698276"/>
    <lineage>
        <taxon>Archaea</taxon>
        <taxon>Methanobacteriati</taxon>
        <taxon>Methanobacteriota</taxon>
        <taxon>candidate division MSBL1</taxon>
    </lineage>
</organism>
<dbReference type="AlphaFoldDB" id="A0A133VAY2"/>
<comment type="caution">
    <text evidence="2">The sequence shown here is derived from an EMBL/GenBank/DDBJ whole genome shotgun (WGS) entry which is preliminary data.</text>
</comment>
<keyword evidence="1" id="KW-0472">Membrane</keyword>
<protein>
    <recommendedName>
        <fullName evidence="4">DUF2892 domain-containing protein</fullName>
    </recommendedName>
</protein>
<evidence type="ECO:0000256" key="1">
    <source>
        <dbReference type="SAM" id="Phobius"/>
    </source>
</evidence>
<sequence>MLRLIAGVVFGGLAIFYFDGILFVTSSLLMSFDMFLNVITSRCKVNEVIGLDISGSMESQE</sequence>
<evidence type="ECO:0008006" key="4">
    <source>
        <dbReference type="Google" id="ProtNLM"/>
    </source>
</evidence>
<keyword evidence="3" id="KW-1185">Reference proteome</keyword>
<keyword evidence="1" id="KW-0812">Transmembrane</keyword>
<proteinExistence type="predicted"/>
<gene>
    <name evidence="2" type="ORF">AKJ47_01920</name>
</gene>
<accession>A0A133VAY2</accession>
<name>A0A133VAY2_9EURY</name>
<reference evidence="2 3" key="1">
    <citation type="journal article" date="2016" name="Sci. Rep.">
        <title>Metabolic traits of an uncultured archaeal lineage -MSBL1- from brine pools of the Red Sea.</title>
        <authorList>
            <person name="Mwirichia R."/>
            <person name="Alam I."/>
            <person name="Rashid M."/>
            <person name="Vinu M."/>
            <person name="Ba-Alawi W."/>
            <person name="Anthony Kamau A."/>
            <person name="Kamanda Ngugi D."/>
            <person name="Goker M."/>
            <person name="Klenk H.P."/>
            <person name="Bajic V."/>
            <person name="Stingl U."/>
        </authorList>
    </citation>
    <scope>NUCLEOTIDE SEQUENCE [LARGE SCALE GENOMIC DNA]</scope>
    <source>
        <strain evidence="2">SCGC-AAA261G05</strain>
    </source>
</reference>
<evidence type="ECO:0000313" key="3">
    <source>
        <dbReference type="Proteomes" id="UP000070405"/>
    </source>
</evidence>
<keyword evidence="1" id="KW-1133">Transmembrane helix</keyword>
<feature type="transmembrane region" description="Helical" evidence="1">
    <location>
        <begin position="6"/>
        <end position="32"/>
    </location>
</feature>